<accession>A0A0A9GX50</accession>
<dbReference type="PROSITE" id="PS51257">
    <property type="entry name" value="PROKAR_LIPOPROTEIN"/>
    <property type="match status" value="1"/>
</dbReference>
<reference evidence="1" key="2">
    <citation type="journal article" date="2015" name="Data Brief">
        <title>Shoot transcriptome of the giant reed, Arundo donax.</title>
        <authorList>
            <person name="Barrero R.A."/>
            <person name="Guerrero F.D."/>
            <person name="Moolhuijzen P."/>
            <person name="Goolsby J.A."/>
            <person name="Tidwell J."/>
            <person name="Bellgard S.E."/>
            <person name="Bellgard M.I."/>
        </authorList>
    </citation>
    <scope>NUCLEOTIDE SEQUENCE</scope>
    <source>
        <tissue evidence="1">Shoot tissue taken approximately 20 cm above the soil surface</tissue>
    </source>
</reference>
<reference evidence="1" key="1">
    <citation type="submission" date="2014-09" db="EMBL/GenBank/DDBJ databases">
        <authorList>
            <person name="Magalhaes I.L.F."/>
            <person name="Oliveira U."/>
            <person name="Santos F.R."/>
            <person name="Vidigal T.H.D.A."/>
            <person name="Brescovit A.D."/>
            <person name="Santos A.J."/>
        </authorList>
    </citation>
    <scope>NUCLEOTIDE SEQUENCE</scope>
    <source>
        <tissue evidence="1">Shoot tissue taken approximately 20 cm above the soil surface</tissue>
    </source>
</reference>
<proteinExistence type="predicted"/>
<evidence type="ECO:0000313" key="1">
    <source>
        <dbReference type="EMBL" id="JAE28104.1"/>
    </source>
</evidence>
<organism evidence="1">
    <name type="scientific">Arundo donax</name>
    <name type="common">Giant reed</name>
    <name type="synonym">Donax arundinaceus</name>
    <dbReference type="NCBI Taxonomy" id="35708"/>
    <lineage>
        <taxon>Eukaryota</taxon>
        <taxon>Viridiplantae</taxon>
        <taxon>Streptophyta</taxon>
        <taxon>Embryophyta</taxon>
        <taxon>Tracheophyta</taxon>
        <taxon>Spermatophyta</taxon>
        <taxon>Magnoliopsida</taxon>
        <taxon>Liliopsida</taxon>
        <taxon>Poales</taxon>
        <taxon>Poaceae</taxon>
        <taxon>PACMAD clade</taxon>
        <taxon>Arundinoideae</taxon>
        <taxon>Arundineae</taxon>
        <taxon>Arundo</taxon>
    </lineage>
</organism>
<sequence length="34" mass="3633">MKVCDQFLLLICFIGSCCISNLISSAAASFSFAE</sequence>
<name>A0A0A9GX50_ARUDO</name>
<protein>
    <submittedName>
        <fullName evidence="1">Uncharacterized protein</fullName>
    </submittedName>
</protein>
<dbReference type="EMBL" id="GBRH01169792">
    <property type="protein sequence ID" value="JAE28104.1"/>
    <property type="molecule type" value="Transcribed_RNA"/>
</dbReference>
<dbReference type="AlphaFoldDB" id="A0A0A9GX50"/>